<dbReference type="PANTHER" id="PTHR37163:SF1">
    <property type="entry name" value="DUF501 DOMAIN-CONTAINING PROTEIN"/>
    <property type="match status" value="1"/>
</dbReference>
<dbReference type="InterPro" id="IPR007511">
    <property type="entry name" value="DUF501"/>
</dbReference>
<evidence type="ECO:0000313" key="3">
    <source>
        <dbReference type="EMBL" id="CAB4890438.1"/>
    </source>
</evidence>
<reference evidence="1" key="1">
    <citation type="submission" date="2020-05" db="EMBL/GenBank/DDBJ databases">
        <authorList>
            <person name="Chiriac C."/>
            <person name="Salcher M."/>
            <person name="Ghai R."/>
            <person name="Kavagutti S V."/>
        </authorList>
    </citation>
    <scope>NUCLEOTIDE SEQUENCE</scope>
</reference>
<sequence length="158" mass="17006">MTDRDAVAALLGRTPEGRFEVVVRDAGGGPVVIRNEPFLADGRPMPTRYWLIGARERLLVSRLETTGGVNRSEADVGLDKVGEAHARYAAERDACIPADHQGPRPSGGVGGTRVGVKCLHAHYGWWLAGGDDPIGQWVADHLHEVDHAAHARVEVNHG</sequence>
<organism evidence="1">
    <name type="scientific">freshwater metagenome</name>
    <dbReference type="NCBI Taxonomy" id="449393"/>
    <lineage>
        <taxon>unclassified sequences</taxon>
        <taxon>metagenomes</taxon>
        <taxon>ecological metagenomes</taxon>
    </lineage>
</organism>
<proteinExistence type="predicted"/>
<dbReference type="EMBL" id="CAFBOS010000165">
    <property type="protein sequence ID" value="CAB5011834.1"/>
    <property type="molecule type" value="Genomic_DNA"/>
</dbReference>
<evidence type="ECO:0000313" key="1">
    <source>
        <dbReference type="EMBL" id="CAB4770766.1"/>
    </source>
</evidence>
<dbReference type="EMBL" id="CAFABA010000071">
    <property type="protein sequence ID" value="CAB4832975.1"/>
    <property type="molecule type" value="Genomic_DNA"/>
</dbReference>
<dbReference type="AlphaFoldDB" id="A0A6J6VGN6"/>
<dbReference type="PANTHER" id="PTHR37163">
    <property type="entry name" value="CONSERVED PROTEIN"/>
    <property type="match status" value="1"/>
</dbReference>
<gene>
    <name evidence="1" type="ORF">UFOPK2754_03083</name>
    <name evidence="2" type="ORF">UFOPK3139_01736</name>
    <name evidence="3" type="ORF">UFOPK3543_00216</name>
    <name evidence="4" type="ORF">UFOPK3967_02276</name>
</gene>
<dbReference type="EMBL" id="CAFBMH010000004">
    <property type="protein sequence ID" value="CAB4890438.1"/>
    <property type="molecule type" value="Genomic_DNA"/>
</dbReference>
<dbReference type="EMBL" id="CAEZYR010000180">
    <property type="protein sequence ID" value="CAB4770766.1"/>
    <property type="molecule type" value="Genomic_DNA"/>
</dbReference>
<evidence type="ECO:0000313" key="2">
    <source>
        <dbReference type="EMBL" id="CAB4832975.1"/>
    </source>
</evidence>
<protein>
    <submittedName>
        <fullName evidence="1">Unannotated protein</fullName>
    </submittedName>
</protein>
<accession>A0A6J6VGN6</accession>
<dbReference type="Pfam" id="PF04417">
    <property type="entry name" value="DUF501"/>
    <property type="match status" value="1"/>
</dbReference>
<name>A0A6J6VGN6_9ZZZZ</name>
<evidence type="ECO:0000313" key="4">
    <source>
        <dbReference type="EMBL" id="CAB5011834.1"/>
    </source>
</evidence>